<dbReference type="Proteomes" id="UP001149813">
    <property type="component" value="Unassembled WGS sequence"/>
</dbReference>
<feature type="compositionally biased region" description="Acidic residues" evidence="1">
    <location>
        <begin position="1"/>
        <end position="11"/>
    </location>
</feature>
<proteinExistence type="predicted"/>
<dbReference type="AlphaFoldDB" id="A0A9W7XQM4"/>
<feature type="compositionally biased region" description="Pro residues" evidence="1">
    <location>
        <begin position="13"/>
        <end position="22"/>
    </location>
</feature>
<feature type="region of interest" description="Disordered" evidence="1">
    <location>
        <begin position="1"/>
        <end position="22"/>
    </location>
</feature>
<dbReference type="OrthoDB" id="5673135at2759"/>
<comment type="caution">
    <text evidence="2">The sequence shown here is derived from an EMBL/GenBank/DDBJ whole genome shotgun (WGS) entry which is preliminary data.</text>
</comment>
<feature type="non-terminal residue" evidence="2">
    <location>
        <position position="589"/>
    </location>
</feature>
<sequence length="589" mass="65111">TCDGNVDDEQTPEPAPAPAPEPAPAAAAAAAAGEVAIGLYDELRAFMDLQLEYPLDEPASDDSYQKPAMLREWEKWFREIVATQSGLSGEKIALQRRRGLLELRYMASISEKHSGDTTLSSPYDSWCLDEMIEPPMFGDQDIVKNVAESVEVFYYTVVSQMDGNNLLIRTAISAQSVDKTKYGIYFGALRRDETVKGYCHTIKAMLVFILRAIRCEPSHVNLGCFVTPAVKAKFEPLTLSNGKINPSQMLELLGFLFEQYSPETTGYMVTQVVPAMLAVESIDDKGEMTSYYDISHVAVHFILFARLICFYKIITEIPRLTTSAQVARINELISTFANTNKLGSVFCSVNMVKSLAMQLDYHGSKLPSVTYDTVTGDIIAVKGHKVSLNTFQSVVKQQAQACRNDLVTILRAYCAYSNIPADLCNGIEDDVSEHIPDFSFVASKDNTALLQAIRSAGWGFLQKNCGTATSQAALRMDKDTIYAWLRHSGDLALKLLTLCQFTGGLPSRGTELEGMLLMNKGSASRSLVWHSGTAALVSYYNKSTANRSIPKVTVRYLPRVVGEMLVAYLVYVRPIKKMLATRLKQMPEG</sequence>
<name>A0A9W7XQM4_9FUNG</name>
<feature type="non-terminal residue" evidence="2">
    <location>
        <position position="1"/>
    </location>
</feature>
<evidence type="ECO:0000313" key="3">
    <source>
        <dbReference type="Proteomes" id="UP001149813"/>
    </source>
</evidence>
<evidence type="ECO:0000313" key="2">
    <source>
        <dbReference type="EMBL" id="KAJ1718846.1"/>
    </source>
</evidence>
<gene>
    <name evidence="2" type="ORF">LPJ53_006271</name>
</gene>
<protein>
    <submittedName>
        <fullName evidence="2">Uncharacterized protein</fullName>
    </submittedName>
</protein>
<reference evidence="2" key="1">
    <citation type="submission" date="2022-07" db="EMBL/GenBank/DDBJ databases">
        <title>Phylogenomic reconstructions and comparative analyses of Kickxellomycotina fungi.</title>
        <authorList>
            <person name="Reynolds N.K."/>
            <person name="Stajich J.E."/>
            <person name="Barry K."/>
            <person name="Grigoriev I.V."/>
            <person name="Crous P."/>
            <person name="Smith M.E."/>
        </authorList>
    </citation>
    <scope>NUCLEOTIDE SEQUENCE</scope>
    <source>
        <strain evidence="2">NBRC 32514</strain>
    </source>
</reference>
<keyword evidence="3" id="KW-1185">Reference proteome</keyword>
<accession>A0A9W7XQM4</accession>
<evidence type="ECO:0000256" key="1">
    <source>
        <dbReference type="SAM" id="MobiDB-lite"/>
    </source>
</evidence>
<organism evidence="2 3">
    <name type="scientific">Coemansia erecta</name>
    <dbReference type="NCBI Taxonomy" id="147472"/>
    <lineage>
        <taxon>Eukaryota</taxon>
        <taxon>Fungi</taxon>
        <taxon>Fungi incertae sedis</taxon>
        <taxon>Zoopagomycota</taxon>
        <taxon>Kickxellomycotina</taxon>
        <taxon>Kickxellomycetes</taxon>
        <taxon>Kickxellales</taxon>
        <taxon>Kickxellaceae</taxon>
        <taxon>Coemansia</taxon>
    </lineage>
</organism>
<dbReference type="EMBL" id="JANBOJ010000616">
    <property type="protein sequence ID" value="KAJ1718846.1"/>
    <property type="molecule type" value="Genomic_DNA"/>
</dbReference>